<keyword evidence="2" id="KW-0472">Membrane</keyword>
<keyword evidence="4" id="KW-1185">Reference proteome</keyword>
<evidence type="ECO:0000313" key="4">
    <source>
        <dbReference type="Proteomes" id="UP000728185"/>
    </source>
</evidence>
<comment type="caution">
    <text evidence="3">The sequence shown here is derived from an EMBL/GenBank/DDBJ whole genome shotgun (WGS) entry which is preliminary data.</text>
</comment>
<feature type="compositionally biased region" description="Polar residues" evidence="1">
    <location>
        <begin position="264"/>
        <end position="276"/>
    </location>
</feature>
<protein>
    <submittedName>
        <fullName evidence="3">Uncharacterized protein</fullName>
    </submittedName>
</protein>
<name>A0A8E0VNK5_9TREM</name>
<accession>A0A8E0VNK5</accession>
<gene>
    <name evidence="3" type="ORF">FBUS_03722</name>
</gene>
<feature type="compositionally biased region" description="Basic and acidic residues" evidence="1">
    <location>
        <begin position="277"/>
        <end position="288"/>
    </location>
</feature>
<evidence type="ECO:0000256" key="2">
    <source>
        <dbReference type="SAM" id="Phobius"/>
    </source>
</evidence>
<keyword evidence="2" id="KW-0812">Transmembrane</keyword>
<dbReference type="OrthoDB" id="6253845at2759"/>
<proteinExistence type="predicted"/>
<dbReference type="Proteomes" id="UP000728185">
    <property type="component" value="Unassembled WGS sequence"/>
</dbReference>
<sequence>MSVTPVDEKQMFMVGFVTLNKITAESRTLCQSVGTENDSSELRERLVLLQRLLLKEIYITRIHLVECWRTGTDDSQGAAGSNSAERLYACFVAMVDYHMRSLLNTLHLLNLFPTADTALNFVETIIPRTKEARSMSCAVNTALCHLITTGLTQLPNLHTVLQATEEIEMIEIDQDSERDLLKSEYLTLQKLLNEVSSVMSIAPWTVFSCPTELMKRSSFPESDGDNMTMPSNFKFRLSDTTTDTHLTLPFAKLDVGSVKKFGSSVPSISENQTQVIESDKPEERRDENKPQRMIVFLKNRRSLTIVMGSLLTLVTLTVILCIYAFTDDREGFGETDPSPIINDANIQRNLSLSLD</sequence>
<evidence type="ECO:0000313" key="3">
    <source>
        <dbReference type="EMBL" id="KAA0197987.1"/>
    </source>
</evidence>
<dbReference type="EMBL" id="LUCM01002009">
    <property type="protein sequence ID" value="KAA0197987.1"/>
    <property type="molecule type" value="Genomic_DNA"/>
</dbReference>
<reference evidence="3" key="1">
    <citation type="submission" date="2019-05" db="EMBL/GenBank/DDBJ databases">
        <title>Annotation for the trematode Fasciolopsis buski.</title>
        <authorList>
            <person name="Choi Y.-J."/>
        </authorList>
    </citation>
    <scope>NUCLEOTIDE SEQUENCE</scope>
    <source>
        <strain evidence="3">HT</strain>
        <tissue evidence="3">Whole worm</tissue>
    </source>
</reference>
<feature type="region of interest" description="Disordered" evidence="1">
    <location>
        <begin position="263"/>
        <end position="288"/>
    </location>
</feature>
<feature type="transmembrane region" description="Helical" evidence="2">
    <location>
        <begin position="302"/>
        <end position="325"/>
    </location>
</feature>
<keyword evidence="2" id="KW-1133">Transmembrane helix</keyword>
<dbReference type="AlphaFoldDB" id="A0A8E0VNK5"/>
<organism evidence="3 4">
    <name type="scientific">Fasciolopsis buskii</name>
    <dbReference type="NCBI Taxonomy" id="27845"/>
    <lineage>
        <taxon>Eukaryota</taxon>
        <taxon>Metazoa</taxon>
        <taxon>Spiralia</taxon>
        <taxon>Lophotrochozoa</taxon>
        <taxon>Platyhelminthes</taxon>
        <taxon>Trematoda</taxon>
        <taxon>Digenea</taxon>
        <taxon>Plagiorchiida</taxon>
        <taxon>Echinostomata</taxon>
        <taxon>Echinostomatoidea</taxon>
        <taxon>Fasciolidae</taxon>
        <taxon>Fasciolopsis</taxon>
    </lineage>
</organism>
<evidence type="ECO:0000256" key="1">
    <source>
        <dbReference type="SAM" id="MobiDB-lite"/>
    </source>
</evidence>